<dbReference type="GO" id="GO:0042720">
    <property type="term" value="C:mitochondrial inner membrane peptidase complex"/>
    <property type="evidence" value="ECO:0007669"/>
    <property type="project" value="TreeGrafter"/>
</dbReference>
<feature type="active site" evidence="7">
    <location>
        <position position="22"/>
    </location>
</feature>
<dbReference type="InterPro" id="IPR019757">
    <property type="entry name" value="Pept_S26A_signal_pept_1_Lys-AS"/>
</dbReference>
<sequence>MACFCHLFIEYVGKISLMEGPSMLPTLAVSGELVIEDRLSIHLNPSNISRGELLVLKSPLDSRRLICKRVAGLPGDIVCVDPTGEKAPSTEHVIIPEGHLWIIGDNAPFSRDSRTYGPVSMGLVKAKLRARVWPPTSFQIFRSNMAYID</sequence>
<dbReference type="PROSITE" id="PS00761">
    <property type="entry name" value="SPASE_I_3"/>
    <property type="match status" value="1"/>
</dbReference>
<dbReference type="OrthoDB" id="308440at2759"/>
<evidence type="ECO:0000313" key="10">
    <source>
        <dbReference type="Proteomes" id="UP000307440"/>
    </source>
</evidence>
<feature type="domain" description="Peptidase S26" evidence="8">
    <location>
        <begin position="7"/>
        <end position="81"/>
    </location>
</feature>
<dbReference type="InterPro" id="IPR052064">
    <property type="entry name" value="Mito_IMP1_subunit"/>
</dbReference>
<feature type="active site" evidence="7">
    <location>
        <position position="68"/>
    </location>
</feature>
<dbReference type="GO" id="GO:0004252">
    <property type="term" value="F:serine-type endopeptidase activity"/>
    <property type="evidence" value="ECO:0007669"/>
    <property type="project" value="InterPro"/>
</dbReference>
<dbReference type="InterPro" id="IPR000223">
    <property type="entry name" value="Pept_S26A_signal_pept_1"/>
</dbReference>
<dbReference type="GO" id="GO:0006465">
    <property type="term" value="P:signal peptide processing"/>
    <property type="evidence" value="ECO:0007669"/>
    <property type="project" value="InterPro"/>
</dbReference>
<dbReference type="Gene3D" id="2.10.109.10">
    <property type="entry name" value="Umud Fragment, subunit A"/>
    <property type="match status" value="1"/>
</dbReference>
<evidence type="ECO:0000256" key="7">
    <source>
        <dbReference type="PIRSR" id="PIRSR600223-1"/>
    </source>
</evidence>
<evidence type="ECO:0000256" key="5">
    <source>
        <dbReference type="ARBA" id="ARBA00023136"/>
    </source>
</evidence>
<dbReference type="STRING" id="230819.A0A5C3LFG5"/>
<proteinExistence type="inferred from homology"/>
<keyword evidence="2" id="KW-0999">Mitochondrion inner membrane</keyword>
<dbReference type="PRINTS" id="PR00727">
    <property type="entry name" value="LEADERPTASE"/>
</dbReference>
<comment type="subcellular location">
    <subcellularLocation>
        <location evidence="1">Mitochondrion inner membrane</location>
    </subcellularLocation>
</comment>
<dbReference type="Proteomes" id="UP000307440">
    <property type="component" value="Unassembled WGS sequence"/>
</dbReference>
<dbReference type="EMBL" id="ML210146">
    <property type="protein sequence ID" value="TFK30626.1"/>
    <property type="molecule type" value="Genomic_DNA"/>
</dbReference>
<dbReference type="Pfam" id="PF10502">
    <property type="entry name" value="Peptidase_S26"/>
    <property type="match status" value="2"/>
</dbReference>
<dbReference type="CDD" id="cd06530">
    <property type="entry name" value="S26_SPase_I"/>
    <property type="match status" value="1"/>
</dbReference>
<evidence type="ECO:0000256" key="6">
    <source>
        <dbReference type="ARBA" id="ARBA00038445"/>
    </source>
</evidence>
<evidence type="ECO:0000256" key="1">
    <source>
        <dbReference type="ARBA" id="ARBA00004273"/>
    </source>
</evidence>
<dbReference type="GO" id="GO:0006627">
    <property type="term" value="P:protein processing involved in protein targeting to mitochondrion"/>
    <property type="evidence" value="ECO:0007669"/>
    <property type="project" value="TreeGrafter"/>
</dbReference>
<keyword evidence="4" id="KW-0496">Mitochondrion</keyword>
<keyword evidence="3" id="KW-0378">Hydrolase</keyword>
<dbReference type="InterPro" id="IPR019533">
    <property type="entry name" value="Peptidase_S26"/>
</dbReference>
<evidence type="ECO:0000259" key="8">
    <source>
        <dbReference type="Pfam" id="PF10502"/>
    </source>
</evidence>
<reference evidence="9 10" key="1">
    <citation type="journal article" date="2019" name="Nat. Ecol. Evol.">
        <title>Megaphylogeny resolves global patterns of mushroom evolution.</title>
        <authorList>
            <person name="Varga T."/>
            <person name="Krizsan K."/>
            <person name="Foldi C."/>
            <person name="Dima B."/>
            <person name="Sanchez-Garcia M."/>
            <person name="Sanchez-Ramirez S."/>
            <person name="Szollosi G.J."/>
            <person name="Szarkandi J.G."/>
            <person name="Papp V."/>
            <person name="Albert L."/>
            <person name="Andreopoulos W."/>
            <person name="Angelini C."/>
            <person name="Antonin V."/>
            <person name="Barry K.W."/>
            <person name="Bougher N.L."/>
            <person name="Buchanan P."/>
            <person name="Buyck B."/>
            <person name="Bense V."/>
            <person name="Catcheside P."/>
            <person name="Chovatia M."/>
            <person name="Cooper J."/>
            <person name="Damon W."/>
            <person name="Desjardin D."/>
            <person name="Finy P."/>
            <person name="Geml J."/>
            <person name="Haridas S."/>
            <person name="Hughes K."/>
            <person name="Justo A."/>
            <person name="Karasinski D."/>
            <person name="Kautmanova I."/>
            <person name="Kiss B."/>
            <person name="Kocsube S."/>
            <person name="Kotiranta H."/>
            <person name="LaButti K.M."/>
            <person name="Lechner B.E."/>
            <person name="Liimatainen K."/>
            <person name="Lipzen A."/>
            <person name="Lukacs Z."/>
            <person name="Mihaltcheva S."/>
            <person name="Morgado L.N."/>
            <person name="Niskanen T."/>
            <person name="Noordeloos M.E."/>
            <person name="Ohm R.A."/>
            <person name="Ortiz-Santana B."/>
            <person name="Ovrebo C."/>
            <person name="Racz N."/>
            <person name="Riley R."/>
            <person name="Savchenko A."/>
            <person name="Shiryaev A."/>
            <person name="Soop K."/>
            <person name="Spirin V."/>
            <person name="Szebenyi C."/>
            <person name="Tomsovsky M."/>
            <person name="Tulloss R.E."/>
            <person name="Uehling J."/>
            <person name="Grigoriev I.V."/>
            <person name="Vagvolgyi C."/>
            <person name="Papp T."/>
            <person name="Martin F.M."/>
            <person name="Miettinen O."/>
            <person name="Hibbett D.S."/>
            <person name="Nagy L.G."/>
        </authorList>
    </citation>
    <scope>NUCLEOTIDE SEQUENCE [LARGE SCALE GENOMIC DNA]</scope>
    <source>
        <strain evidence="9 10">CBS 121175</strain>
    </source>
</reference>
<name>A0A5C3LFG5_COPMA</name>
<dbReference type="InterPro" id="IPR019758">
    <property type="entry name" value="Pept_S26A_signal_pept_1_CS"/>
</dbReference>
<evidence type="ECO:0000256" key="4">
    <source>
        <dbReference type="ARBA" id="ARBA00023128"/>
    </source>
</evidence>
<accession>A0A5C3LFG5</accession>
<dbReference type="PROSITE" id="PS00760">
    <property type="entry name" value="SPASE_I_2"/>
    <property type="match status" value="1"/>
</dbReference>
<dbReference type="PANTHER" id="PTHR12383">
    <property type="entry name" value="PROTEASE FAMILY S26 MITOCHONDRIAL INNER MEMBRANE PROTEASE-RELATED"/>
    <property type="match status" value="1"/>
</dbReference>
<evidence type="ECO:0000313" key="9">
    <source>
        <dbReference type="EMBL" id="TFK30626.1"/>
    </source>
</evidence>
<organism evidence="9 10">
    <name type="scientific">Coprinopsis marcescibilis</name>
    <name type="common">Agaric fungus</name>
    <name type="synonym">Psathyrella marcescibilis</name>
    <dbReference type="NCBI Taxonomy" id="230819"/>
    <lineage>
        <taxon>Eukaryota</taxon>
        <taxon>Fungi</taxon>
        <taxon>Dikarya</taxon>
        <taxon>Basidiomycota</taxon>
        <taxon>Agaricomycotina</taxon>
        <taxon>Agaricomycetes</taxon>
        <taxon>Agaricomycetidae</taxon>
        <taxon>Agaricales</taxon>
        <taxon>Agaricineae</taxon>
        <taxon>Psathyrellaceae</taxon>
        <taxon>Coprinopsis</taxon>
    </lineage>
</organism>
<gene>
    <name evidence="9" type="ORF">FA15DRAFT_662634</name>
</gene>
<dbReference type="AlphaFoldDB" id="A0A5C3LFG5"/>
<evidence type="ECO:0000256" key="3">
    <source>
        <dbReference type="ARBA" id="ARBA00022801"/>
    </source>
</evidence>
<keyword evidence="10" id="KW-1185">Reference proteome</keyword>
<keyword evidence="5" id="KW-0472">Membrane</keyword>
<dbReference type="PANTHER" id="PTHR12383:SF16">
    <property type="entry name" value="MITOCHONDRIAL INNER MEMBRANE PROTEASE SUBUNIT 1"/>
    <property type="match status" value="1"/>
</dbReference>
<evidence type="ECO:0000256" key="2">
    <source>
        <dbReference type="ARBA" id="ARBA00022792"/>
    </source>
</evidence>
<protein>
    <submittedName>
        <fullName evidence="9">Signal peptidase I family protein</fullName>
    </submittedName>
</protein>
<dbReference type="InterPro" id="IPR036286">
    <property type="entry name" value="LexA/Signal_pep-like_sf"/>
</dbReference>
<feature type="domain" description="Peptidase S26" evidence="8">
    <location>
        <begin position="89"/>
        <end position="133"/>
    </location>
</feature>
<comment type="similarity">
    <text evidence="6">Belongs to the peptidase S26 family. IMP1 subfamily.</text>
</comment>
<dbReference type="SUPFAM" id="SSF51306">
    <property type="entry name" value="LexA/Signal peptidase"/>
    <property type="match status" value="1"/>
</dbReference>